<evidence type="ECO:0000256" key="1">
    <source>
        <dbReference type="SAM" id="Phobius"/>
    </source>
</evidence>
<dbReference type="OrthoDB" id="676614at2"/>
<dbReference type="NCBIfam" id="NF033205">
    <property type="entry name" value="IPExxxVDY"/>
    <property type="match status" value="1"/>
</dbReference>
<accession>A0A238WEE8</accession>
<evidence type="ECO:0008006" key="4">
    <source>
        <dbReference type="Google" id="ProtNLM"/>
    </source>
</evidence>
<dbReference type="AlphaFoldDB" id="A0A238WEE8"/>
<dbReference type="InterPro" id="IPR047690">
    <property type="entry name" value="IPExxxVDY_fam"/>
</dbReference>
<dbReference type="Proteomes" id="UP000198379">
    <property type="component" value="Unassembled WGS sequence"/>
</dbReference>
<organism evidence="2 3">
    <name type="scientific">Dokdonia pacifica</name>
    <dbReference type="NCBI Taxonomy" id="1627892"/>
    <lineage>
        <taxon>Bacteria</taxon>
        <taxon>Pseudomonadati</taxon>
        <taxon>Bacteroidota</taxon>
        <taxon>Flavobacteriia</taxon>
        <taxon>Flavobacteriales</taxon>
        <taxon>Flavobacteriaceae</taxon>
        <taxon>Dokdonia</taxon>
    </lineage>
</organism>
<keyword evidence="1" id="KW-1133">Transmembrane helix</keyword>
<keyword evidence="3" id="KW-1185">Reference proteome</keyword>
<sequence length="161" mass="19005">MGTFKLVLEDDFGYDFTLIAIHGAIESYYLAYLLNKHLKLRLKRSRNDLIISHDVIAAEFPMYEYHNEKQYTTYHLFSNLTRIKKEPADNLSSLFKTETAIERRFFLEDLPRVDYLLKIREEGSGFAKTKTLKELNQIPQIITAYTVDIEELKTKENLIFE</sequence>
<dbReference type="EMBL" id="FZNY01000001">
    <property type="protein sequence ID" value="SNR44731.1"/>
    <property type="molecule type" value="Genomic_DNA"/>
</dbReference>
<gene>
    <name evidence="2" type="ORF">SAMN06265376_101980</name>
</gene>
<feature type="transmembrane region" description="Helical" evidence="1">
    <location>
        <begin position="12"/>
        <end position="34"/>
    </location>
</feature>
<proteinExistence type="predicted"/>
<protein>
    <recommendedName>
        <fullName evidence="4">IPExxxVDY family protein</fullName>
    </recommendedName>
</protein>
<name>A0A238WEE8_9FLAO</name>
<evidence type="ECO:0000313" key="2">
    <source>
        <dbReference type="EMBL" id="SNR44731.1"/>
    </source>
</evidence>
<keyword evidence="1" id="KW-0472">Membrane</keyword>
<evidence type="ECO:0000313" key="3">
    <source>
        <dbReference type="Proteomes" id="UP000198379"/>
    </source>
</evidence>
<keyword evidence="1" id="KW-0812">Transmembrane</keyword>
<reference evidence="2 3" key="1">
    <citation type="submission" date="2017-06" db="EMBL/GenBank/DDBJ databases">
        <authorList>
            <person name="Kim H.J."/>
            <person name="Triplett B.A."/>
        </authorList>
    </citation>
    <scope>NUCLEOTIDE SEQUENCE [LARGE SCALE GENOMIC DNA]</scope>
    <source>
        <strain evidence="2 3">DSM 25597</strain>
    </source>
</reference>
<dbReference type="RefSeq" id="WP_089370282.1">
    <property type="nucleotide sequence ID" value="NZ_BMEP01000003.1"/>
</dbReference>